<dbReference type="EMBL" id="AUZZ01010914">
    <property type="protein sequence ID" value="EQD28288.1"/>
    <property type="molecule type" value="Genomic_DNA"/>
</dbReference>
<reference evidence="2" key="1">
    <citation type="submission" date="2013-08" db="EMBL/GenBank/DDBJ databases">
        <authorList>
            <person name="Mendez C."/>
            <person name="Richter M."/>
            <person name="Ferrer M."/>
            <person name="Sanchez J."/>
        </authorList>
    </citation>
    <scope>NUCLEOTIDE SEQUENCE</scope>
</reference>
<dbReference type="Pfam" id="PF01381">
    <property type="entry name" value="HTH_3"/>
    <property type="match status" value="1"/>
</dbReference>
<reference evidence="2" key="2">
    <citation type="journal article" date="2014" name="ISME J.">
        <title>Microbial stratification in low pH oxic and suboxic macroscopic growths along an acid mine drainage.</title>
        <authorList>
            <person name="Mendez-Garcia C."/>
            <person name="Mesa V."/>
            <person name="Sprenger R.R."/>
            <person name="Richter M."/>
            <person name="Diez M.S."/>
            <person name="Solano J."/>
            <person name="Bargiela R."/>
            <person name="Golyshina O.V."/>
            <person name="Manteca A."/>
            <person name="Ramos J.L."/>
            <person name="Gallego J.R."/>
            <person name="Llorente I."/>
            <person name="Martins Dos Santos V.A."/>
            <person name="Jensen O.N."/>
            <person name="Pelaez A.I."/>
            <person name="Sanchez J."/>
            <person name="Ferrer M."/>
        </authorList>
    </citation>
    <scope>NUCLEOTIDE SEQUENCE</scope>
</reference>
<dbReference type="Gene3D" id="1.10.260.40">
    <property type="entry name" value="lambda repressor-like DNA-binding domains"/>
    <property type="match status" value="1"/>
</dbReference>
<comment type="caution">
    <text evidence="2">The sequence shown here is derived from an EMBL/GenBank/DDBJ whole genome shotgun (WGS) entry which is preliminary data.</text>
</comment>
<dbReference type="InterPro" id="IPR010982">
    <property type="entry name" value="Lambda_DNA-bd_dom_sf"/>
</dbReference>
<dbReference type="CDD" id="cd00093">
    <property type="entry name" value="HTH_XRE"/>
    <property type="match status" value="1"/>
</dbReference>
<name>T0Y5A1_9ZZZZ</name>
<feature type="non-terminal residue" evidence="2">
    <location>
        <position position="65"/>
    </location>
</feature>
<dbReference type="GO" id="GO:0003677">
    <property type="term" value="F:DNA binding"/>
    <property type="evidence" value="ECO:0007669"/>
    <property type="project" value="InterPro"/>
</dbReference>
<accession>T0Y5A1</accession>
<gene>
    <name evidence="2" type="ORF">B2A_14999</name>
</gene>
<evidence type="ECO:0000259" key="1">
    <source>
        <dbReference type="Pfam" id="PF01381"/>
    </source>
</evidence>
<sequence length="65" mass="7471">MPKSISIEVVPEVLKWLRESSGWKIDEVSKRLGTTSEAILDFEARKKSPTLTQLRGLSELYRRPL</sequence>
<dbReference type="AlphaFoldDB" id="T0Y5A1"/>
<feature type="domain" description="HTH cro/C1-type" evidence="1">
    <location>
        <begin position="14"/>
        <end position="64"/>
    </location>
</feature>
<protein>
    <submittedName>
        <fullName evidence="2">Helix-turn-helix type 3 domain protein</fullName>
    </submittedName>
</protein>
<dbReference type="SUPFAM" id="SSF47413">
    <property type="entry name" value="lambda repressor-like DNA-binding domains"/>
    <property type="match status" value="1"/>
</dbReference>
<organism evidence="2">
    <name type="scientific">mine drainage metagenome</name>
    <dbReference type="NCBI Taxonomy" id="410659"/>
    <lineage>
        <taxon>unclassified sequences</taxon>
        <taxon>metagenomes</taxon>
        <taxon>ecological metagenomes</taxon>
    </lineage>
</organism>
<evidence type="ECO:0000313" key="2">
    <source>
        <dbReference type="EMBL" id="EQD28288.1"/>
    </source>
</evidence>
<proteinExistence type="predicted"/>
<dbReference type="InterPro" id="IPR001387">
    <property type="entry name" value="Cro/C1-type_HTH"/>
</dbReference>